<proteinExistence type="predicted"/>
<gene>
    <name evidence="1" type="ORF">SISNIDRAFT_530495</name>
</gene>
<sequence>MLLLQTGTFTVASGSKMEQSFGLCTYVFTNNFAFDMEYCWDNFAAAGLANANNCQALVVGQSTGGECGGSEMTFKGLGTWSVHTMPSMFSLRTFLVVSAAFVVACLFKTTTVASFCIISDHASGTLQECFSGREVDFNDCAALLQMLRAKTLVETYGACSYVFINNTPDILEYCWDDFNNHSFILLRSQGKRRFGAAANCITPPRDSSGGECGGSINGGDWLVIILDIGEIVNTRSALSKGVGPCGEKENFLSHENEEPITKLENVTTCFSYTRNESHSAVPVKPRGYSRFQPSLASTLGR</sequence>
<name>A0A164PJT8_9AGAM</name>
<keyword evidence="2" id="KW-1185">Reference proteome</keyword>
<evidence type="ECO:0000313" key="1">
    <source>
        <dbReference type="EMBL" id="KZS88800.1"/>
    </source>
</evidence>
<organism evidence="1 2">
    <name type="scientific">Sistotremastrum niveocremeum HHB9708</name>
    <dbReference type="NCBI Taxonomy" id="1314777"/>
    <lineage>
        <taxon>Eukaryota</taxon>
        <taxon>Fungi</taxon>
        <taxon>Dikarya</taxon>
        <taxon>Basidiomycota</taxon>
        <taxon>Agaricomycotina</taxon>
        <taxon>Agaricomycetes</taxon>
        <taxon>Sistotremastrales</taxon>
        <taxon>Sistotremastraceae</taxon>
        <taxon>Sertulicium</taxon>
        <taxon>Sertulicium niveocremeum</taxon>
    </lineage>
</organism>
<protein>
    <submittedName>
        <fullName evidence="1">Uncharacterized protein</fullName>
    </submittedName>
</protein>
<reference evidence="1 2" key="1">
    <citation type="journal article" date="2016" name="Mol. Biol. Evol.">
        <title>Comparative Genomics of Early-Diverging Mushroom-Forming Fungi Provides Insights into the Origins of Lignocellulose Decay Capabilities.</title>
        <authorList>
            <person name="Nagy L.G."/>
            <person name="Riley R."/>
            <person name="Tritt A."/>
            <person name="Adam C."/>
            <person name="Daum C."/>
            <person name="Floudas D."/>
            <person name="Sun H."/>
            <person name="Yadav J.S."/>
            <person name="Pangilinan J."/>
            <person name="Larsson K.H."/>
            <person name="Matsuura K."/>
            <person name="Barry K."/>
            <person name="Labutti K."/>
            <person name="Kuo R."/>
            <person name="Ohm R.A."/>
            <person name="Bhattacharya S.S."/>
            <person name="Shirouzu T."/>
            <person name="Yoshinaga Y."/>
            <person name="Martin F.M."/>
            <person name="Grigoriev I.V."/>
            <person name="Hibbett D.S."/>
        </authorList>
    </citation>
    <scope>NUCLEOTIDE SEQUENCE [LARGE SCALE GENOMIC DNA]</scope>
    <source>
        <strain evidence="1 2">HHB9708</strain>
    </source>
</reference>
<dbReference type="STRING" id="1314777.A0A164PJT8"/>
<evidence type="ECO:0000313" key="2">
    <source>
        <dbReference type="Proteomes" id="UP000076722"/>
    </source>
</evidence>
<dbReference type="Proteomes" id="UP000076722">
    <property type="component" value="Unassembled WGS sequence"/>
</dbReference>
<accession>A0A164PJT8</accession>
<dbReference type="EMBL" id="KV419433">
    <property type="protein sequence ID" value="KZS88800.1"/>
    <property type="molecule type" value="Genomic_DNA"/>
</dbReference>
<dbReference type="AlphaFoldDB" id="A0A164PJT8"/>